<dbReference type="STRING" id="318479.A0A0N4UFN5"/>
<comment type="subcellular location">
    <subcellularLocation>
        <location evidence="1 6">Mitochondrion matrix</location>
    </subcellularLocation>
</comment>
<keyword evidence="3" id="KW-0809">Transit peptide</keyword>
<dbReference type="Proteomes" id="UP000038040">
    <property type="component" value="Unplaced"/>
</dbReference>
<dbReference type="PANTHER" id="PTHR13137">
    <property type="entry name" value="DC11 ACN9 HOMOLOG"/>
    <property type="match status" value="1"/>
</dbReference>
<dbReference type="OrthoDB" id="278329at2759"/>
<dbReference type="AlphaFoldDB" id="A0A0N4UFN5"/>
<dbReference type="CDD" id="cd20270">
    <property type="entry name" value="Complex1_LYR_SDHAF3_LYRM10"/>
    <property type="match status" value="1"/>
</dbReference>
<gene>
    <name evidence="7" type="ORF">DME_LOCUS1157</name>
</gene>
<sequence length="95" mass="11104">MFRLHYGLPQDVRIIGDEYIREEFRRHKNANREQVLTFLKEWTSYCVLLSKQLSQHGLVKGTIGKSLEPSSLDDFSNEQLQQLLALKIETAKQKV</sequence>
<evidence type="ECO:0000256" key="3">
    <source>
        <dbReference type="ARBA" id="ARBA00022946"/>
    </source>
</evidence>
<dbReference type="GO" id="GO:0006105">
    <property type="term" value="P:succinate metabolic process"/>
    <property type="evidence" value="ECO:0007669"/>
    <property type="project" value="TreeGrafter"/>
</dbReference>
<evidence type="ECO:0000256" key="6">
    <source>
        <dbReference type="RuleBase" id="RU368039"/>
    </source>
</evidence>
<reference evidence="10" key="1">
    <citation type="submission" date="2017-02" db="UniProtKB">
        <authorList>
            <consortium name="WormBaseParasite"/>
        </authorList>
    </citation>
    <scope>IDENTIFICATION</scope>
</reference>
<keyword evidence="9" id="KW-1185">Reference proteome</keyword>
<evidence type="ECO:0000313" key="9">
    <source>
        <dbReference type="Proteomes" id="UP000274756"/>
    </source>
</evidence>
<evidence type="ECO:0000256" key="5">
    <source>
        <dbReference type="ARBA" id="ARBA00023186"/>
    </source>
</evidence>
<evidence type="ECO:0000313" key="8">
    <source>
        <dbReference type="Proteomes" id="UP000038040"/>
    </source>
</evidence>
<dbReference type="GO" id="GO:0005759">
    <property type="term" value="C:mitochondrial matrix"/>
    <property type="evidence" value="ECO:0007669"/>
    <property type="project" value="UniProtKB-SubCell"/>
</dbReference>
<comment type="function">
    <text evidence="6">Plays an essential role in the assembly of succinate dehydrogenase (SDH), an enzyme complex (also referred to as respiratory complex II) that is a component of both the tricarboxylic acid (TCA) cycle and the mitochondrial electron transport chain, and which couples the oxidation of succinate to fumarate with the reduction of ubiquinone (coenzyme Q) to ubiquinol. Promotes maturation of the iron-sulfur protein subunit of the SDH catalytic dimer, protecting it from the deleterious effects of oxidants. May act together with SDHAF1.</text>
</comment>
<comment type="similarity">
    <text evidence="2 6">Belongs to the complex I LYR family. SDHAF3 subfamily.</text>
</comment>
<dbReference type="EMBL" id="UYYG01000014">
    <property type="protein sequence ID" value="VDN51184.1"/>
    <property type="molecule type" value="Genomic_DNA"/>
</dbReference>
<dbReference type="GO" id="GO:0005758">
    <property type="term" value="C:mitochondrial intermembrane space"/>
    <property type="evidence" value="ECO:0007669"/>
    <property type="project" value="TreeGrafter"/>
</dbReference>
<name>A0A0N4UFN5_DRAME</name>
<reference evidence="7 9" key="2">
    <citation type="submission" date="2018-11" db="EMBL/GenBank/DDBJ databases">
        <authorList>
            <consortium name="Pathogen Informatics"/>
        </authorList>
    </citation>
    <scope>NUCLEOTIDE SEQUENCE [LARGE SCALE GENOMIC DNA]</scope>
</reference>
<comment type="subunit">
    <text evidence="6">Interacts with the iron-sulfur protein subunit within the SDH catalytic dimer.</text>
</comment>
<keyword evidence="5 6" id="KW-0143">Chaperone</keyword>
<organism evidence="8 10">
    <name type="scientific">Dracunculus medinensis</name>
    <name type="common">Guinea worm</name>
    <dbReference type="NCBI Taxonomy" id="318479"/>
    <lineage>
        <taxon>Eukaryota</taxon>
        <taxon>Metazoa</taxon>
        <taxon>Ecdysozoa</taxon>
        <taxon>Nematoda</taxon>
        <taxon>Chromadorea</taxon>
        <taxon>Rhabditida</taxon>
        <taxon>Spirurina</taxon>
        <taxon>Dracunculoidea</taxon>
        <taxon>Dracunculidae</taxon>
        <taxon>Dracunculus</taxon>
    </lineage>
</organism>
<evidence type="ECO:0000256" key="4">
    <source>
        <dbReference type="ARBA" id="ARBA00023128"/>
    </source>
</evidence>
<dbReference type="GO" id="GO:0034553">
    <property type="term" value="P:mitochondrial respiratory chain complex II assembly"/>
    <property type="evidence" value="ECO:0007669"/>
    <property type="project" value="UniProtKB-UniRule"/>
</dbReference>
<evidence type="ECO:0000313" key="7">
    <source>
        <dbReference type="EMBL" id="VDN51184.1"/>
    </source>
</evidence>
<proteinExistence type="inferred from homology"/>
<dbReference type="PANTHER" id="PTHR13137:SF6">
    <property type="entry name" value="SUCCINATE DEHYDROGENASE ASSEMBLY FACTOR 3, MITOCHONDRIAL"/>
    <property type="match status" value="1"/>
</dbReference>
<keyword evidence="4 6" id="KW-0496">Mitochondrion</keyword>
<evidence type="ECO:0000256" key="1">
    <source>
        <dbReference type="ARBA" id="ARBA00004305"/>
    </source>
</evidence>
<dbReference type="InterPro" id="IPR008381">
    <property type="entry name" value="SDHAF3/Sdh7"/>
</dbReference>
<evidence type="ECO:0000313" key="10">
    <source>
        <dbReference type="WBParaSite" id="DME_0000626001-mRNA-1"/>
    </source>
</evidence>
<dbReference type="WBParaSite" id="DME_0000626001-mRNA-1">
    <property type="protein sequence ID" value="DME_0000626001-mRNA-1"/>
    <property type="gene ID" value="DME_0000626001"/>
</dbReference>
<dbReference type="Proteomes" id="UP000274756">
    <property type="component" value="Unassembled WGS sequence"/>
</dbReference>
<accession>A0A0N4UFN5</accession>
<evidence type="ECO:0000256" key="2">
    <source>
        <dbReference type="ARBA" id="ARBA00006020"/>
    </source>
</evidence>
<dbReference type="Pfam" id="PF13233">
    <property type="entry name" value="Complex1_LYR_2"/>
    <property type="match status" value="1"/>
</dbReference>
<protein>
    <recommendedName>
        <fullName evidence="6">Succinate dehydrogenase assembly factor 3</fullName>
        <shortName evidence="6">SDH assembly factor 3</shortName>
        <shortName evidence="6">SDHAF3</shortName>
    </recommendedName>
</protein>